<gene>
    <name evidence="3" type="ORF">ACFQRB_02705</name>
</gene>
<evidence type="ECO:0000313" key="3">
    <source>
        <dbReference type="EMBL" id="MFC7135792.1"/>
    </source>
</evidence>
<protein>
    <submittedName>
        <fullName evidence="3">HalOD1 output domain-containing protein</fullName>
    </submittedName>
</protein>
<name>A0ABD5XL00_9EURY</name>
<dbReference type="Proteomes" id="UP001596368">
    <property type="component" value="Unassembled WGS sequence"/>
</dbReference>
<organism evidence="3 4">
    <name type="scientific">Halobaculum litoreum</name>
    <dbReference type="NCBI Taxonomy" id="3031998"/>
    <lineage>
        <taxon>Archaea</taxon>
        <taxon>Methanobacteriati</taxon>
        <taxon>Methanobacteriota</taxon>
        <taxon>Stenosarchaea group</taxon>
        <taxon>Halobacteria</taxon>
        <taxon>Halobacteriales</taxon>
        <taxon>Haloferacaceae</taxon>
        <taxon>Halobaculum</taxon>
    </lineage>
</organism>
<dbReference type="AlphaFoldDB" id="A0ABD5XL00"/>
<feature type="region of interest" description="Disordered" evidence="1">
    <location>
        <begin position="1"/>
        <end position="25"/>
    </location>
</feature>
<dbReference type="Pfam" id="PF18545">
    <property type="entry name" value="HalOD1"/>
    <property type="match status" value="1"/>
</dbReference>
<dbReference type="InterPro" id="IPR040624">
    <property type="entry name" value="HalOD1"/>
</dbReference>
<evidence type="ECO:0000313" key="4">
    <source>
        <dbReference type="Proteomes" id="UP001596368"/>
    </source>
</evidence>
<evidence type="ECO:0000259" key="2">
    <source>
        <dbReference type="Pfam" id="PF18545"/>
    </source>
</evidence>
<evidence type="ECO:0000256" key="1">
    <source>
        <dbReference type="SAM" id="MobiDB-lite"/>
    </source>
</evidence>
<feature type="domain" description="Halobacterial output" evidence="2">
    <location>
        <begin position="30"/>
        <end position="96"/>
    </location>
</feature>
<comment type="caution">
    <text evidence="3">The sequence shown here is derived from an EMBL/GenBank/DDBJ whole genome shotgun (WGS) entry which is preliminary data.</text>
</comment>
<sequence length="98" mass="10024">MEDPHRSAPDDGEPTESPIAHRTYDWSVTDPVTAVVESLSSATGVAPGGVDPLQHAVDCDALDRLVRSGDGTHVAVSFTHGGHVVSVTGGGGVSLRPV</sequence>
<dbReference type="EMBL" id="JBHSZG010000001">
    <property type="protein sequence ID" value="MFC7135792.1"/>
    <property type="molecule type" value="Genomic_DNA"/>
</dbReference>
<keyword evidence="4" id="KW-1185">Reference proteome</keyword>
<proteinExistence type="predicted"/>
<reference evidence="3 4" key="1">
    <citation type="journal article" date="2019" name="Int. J. Syst. Evol. Microbiol.">
        <title>The Global Catalogue of Microorganisms (GCM) 10K type strain sequencing project: providing services to taxonomists for standard genome sequencing and annotation.</title>
        <authorList>
            <consortium name="The Broad Institute Genomics Platform"/>
            <consortium name="The Broad Institute Genome Sequencing Center for Infectious Disease"/>
            <person name="Wu L."/>
            <person name="Ma J."/>
        </authorList>
    </citation>
    <scope>NUCLEOTIDE SEQUENCE [LARGE SCALE GENOMIC DNA]</scope>
    <source>
        <strain evidence="3 4">DT92</strain>
    </source>
</reference>
<accession>A0ABD5XL00</accession>